<gene>
    <name evidence="2" type="ORF">AGERDE_LOCUS2263</name>
</gene>
<organism evidence="2 3">
    <name type="scientific">Ambispora gerdemannii</name>
    <dbReference type="NCBI Taxonomy" id="144530"/>
    <lineage>
        <taxon>Eukaryota</taxon>
        <taxon>Fungi</taxon>
        <taxon>Fungi incertae sedis</taxon>
        <taxon>Mucoromycota</taxon>
        <taxon>Glomeromycotina</taxon>
        <taxon>Glomeromycetes</taxon>
        <taxon>Archaeosporales</taxon>
        <taxon>Ambisporaceae</taxon>
        <taxon>Ambispora</taxon>
    </lineage>
</organism>
<sequence>MTINKENDGNSSSSKNQSTQIAIITDNTATSANNSSMLISDENTITIENDTSRHNIENTSEKSRFDSQETIVVLPPEQHDQETTTQQTCNYNFFSRISHQRKNFGYLILFIVFGLCIGSIIEKSIN</sequence>
<comment type="caution">
    <text evidence="2">The sequence shown here is derived from an EMBL/GenBank/DDBJ whole genome shotgun (WGS) entry which is preliminary data.</text>
</comment>
<keyword evidence="3" id="KW-1185">Reference proteome</keyword>
<accession>A0A9N8YZT3</accession>
<keyword evidence="1" id="KW-1133">Transmembrane helix</keyword>
<name>A0A9N8YZT3_9GLOM</name>
<evidence type="ECO:0000313" key="2">
    <source>
        <dbReference type="EMBL" id="CAG8461252.1"/>
    </source>
</evidence>
<proteinExistence type="predicted"/>
<evidence type="ECO:0000256" key="1">
    <source>
        <dbReference type="SAM" id="Phobius"/>
    </source>
</evidence>
<keyword evidence="1" id="KW-0472">Membrane</keyword>
<dbReference type="AlphaFoldDB" id="A0A9N8YZT3"/>
<dbReference type="Proteomes" id="UP000789831">
    <property type="component" value="Unassembled WGS sequence"/>
</dbReference>
<reference evidence="2" key="1">
    <citation type="submission" date="2021-06" db="EMBL/GenBank/DDBJ databases">
        <authorList>
            <person name="Kallberg Y."/>
            <person name="Tangrot J."/>
            <person name="Rosling A."/>
        </authorList>
    </citation>
    <scope>NUCLEOTIDE SEQUENCE</scope>
    <source>
        <strain evidence="2">MT106</strain>
    </source>
</reference>
<feature type="transmembrane region" description="Helical" evidence="1">
    <location>
        <begin position="104"/>
        <end position="121"/>
    </location>
</feature>
<dbReference type="EMBL" id="CAJVPL010000182">
    <property type="protein sequence ID" value="CAG8461252.1"/>
    <property type="molecule type" value="Genomic_DNA"/>
</dbReference>
<keyword evidence="1" id="KW-0812">Transmembrane</keyword>
<protein>
    <submittedName>
        <fullName evidence="2">11554_t:CDS:1</fullName>
    </submittedName>
</protein>
<evidence type="ECO:0000313" key="3">
    <source>
        <dbReference type="Proteomes" id="UP000789831"/>
    </source>
</evidence>